<reference evidence="3" key="1">
    <citation type="submission" date="2024-07" db="EMBL/GenBank/DDBJ databases">
        <title>Two chromosome-level genome assemblies of Korean endemic species Abeliophyllum distichum and Forsythia ovata (Oleaceae).</title>
        <authorList>
            <person name="Jang H."/>
        </authorList>
    </citation>
    <scope>NUCLEOTIDE SEQUENCE [LARGE SCALE GENOMIC DNA]</scope>
</reference>
<accession>A0ABD1U8B6</accession>
<comment type="caution">
    <text evidence="2">The sequence shown here is derived from an EMBL/GenBank/DDBJ whole genome shotgun (WGS) entry which is preliminary data.</text>
</comment>
<evidence type="ECO:0000259" key="1">
    <source>
        <dbReference type="PROSITE" id="PS51806"/>
    </source>
</evidence>
<name>A0ABD1U8B6_9LAMI</name>
<protein>
    <submittedName>
        <fullName evidence="2">DOG1 domain-containing protein</fullName>
    </submittedName>
</protein>
<keyword evidence="3" id="KW-1185">Reference proteome</keyword>
<dbReference type="Pfam" id="PF14144">
    <property type="entry name" value="DOG1"/>
    <property type="match status" value="1"/>
</dbReference>
<dbReference type="InterPro" id="IPR025422">
    <property type="entry name" value="TGA_domain"/>
</dbReference>
<dbReference type="Proteomes" id="UP001604277">
    <property type="component" value="Unassembled WGS sequence"/>
</dbReference>
<dbReference type="AlphaFoldDB" id="A0ABD1U8B6"/>
<dbReference type="PANTHER" id="PTHR46354">
    <property type="entry name" value="DOG1 DOMAIN-CONTAINING PROTEIN"/>
    <property type="match status" value="1"/>
</dbReference>
<dbReference type="PANTHER" id="PTHR46354:SF4">
    <property type="entry name" value="PROTEIN DOG1-LIKE 3"/>
    <property type="match status" value="1"/>
</dbReference>
<sequence length="170" mass="20137">MGRIFPGNNYGDRRVPQDLSIESEDLLTPHAMLKIVFQKGRTKGQSDIPKIAKCLFDTAHPTVSVLPNMAEPLRNETHQEFESFDRFFECWLVEQNQYLEELVSASKEIEQRREDENGRLMTIQEGLDERFIRPLTERVVKHYEHYYRAKSTWAKYHILSMFSPSWRKQS</sequence>
<feature type="domain" description="DOG1" evidence="1">
    <location>
        <begin position="81"/>
        <end position="170"/>
    </location>
</feature>
<dbReference type="PROSITE" id="PS51806">
    <property type="entry name" value="DOG1"/>
    <property type="match status" value="1"/>
</dbReference>
<gene>
    <name evidence="2" type="ORF">Fot_25184</name>
</gene>
<dbReference type="EMBL" id="JBFOLJ010000007">
    <property type="protein sequence ID" value="KAL2521261.1"/>
    <property type="molecule type" value="Genomic_DNA"/>
</dbReference>
<evidence type="ECO:0000313" key="3">
    <source>
        <dbReference type="Proteomes" id="UP001604277"/>
    </source>
</evidence>
<evidence type="ECO:0000313" key="2">
    <source>
        <dbReference type="EMBL" id="KAL2521261.1"/>
    </source>
</evidence>
<dbReference type="InterPro" id="IPR051886">
    <property type="entry name" value="Seed_Dev/Stress_Resp_Reg"/>
</dbReference>
<organism evidence="2 3">
    <name type="scientific">Forsythia ovata</name>
    <dbReference type="NCBI Taxonomy" id="205694"/>
    <lineage>
        <taxon>Eukaryota</taxon>
        <taxon>Viridiplantae</taxon>
        <taxon>Streptophyta</taxon>
        <taxon>Embryophyta</taxon>
        <taxon>Tracheophyta</taxon>
        <taxon>Spermatophyta</taxon>
        <taxon>Magnoliopsida</taxon>
        <taxon>eudicotyledons</taxon>
        <taxon>Gunneridae</taxon>
        <taxon>Pentapetalae</taxon>
        <taxon>asterids</taxon>
        <taxon>lamiids</taxon>
        <taxon>Lamiales</taxon>
        <taxon>Oleaceae</taxon>
        <taxon>Forsythieae</taxon>
        <taxon>Forsythia</taxon>
    </lineage>
</organism>
<proteinExistence type="predicted"/>